<sequence>MPTLLAGLKEWRKGASPDSRLHGQQLAQRGAIGVSAGGNIGVSSGANIGASGGAKIGGSGGANIGVSGGANIGVSGGAITSAQCTHRCG</sequence>
<organism evidence="1 2">
    <name type="scientific">Lolium multiflorum</name>
    <name type="common">Italian ryegrass</name>
    <name type="synonym">Lolium perenne subsp. multiflorum</name>
    <dbReference type="NCBI Taxonomy" id="4521"/>
    <lineage>
        <taxon>Eukaryota</taxon>
        <taxon>Viridiplantae</taxon>
        <taxon>Streptophyta</taxon>
        <taxon>Embryophyta</taxon>
        <taxon>Tracheophyta</taxon>
        <taxon>Spermatophyta</taxon>
        <taxon>Magnoliopsida</taxon>
        <taxon>Liliopsida</taxon>
        <taxon>Poales</taxon>
        <taxon>Poaceae</taxon>
        <taxon>BOP clade</taxon>
        <taxon>Pooideae</taxon>
        <taxon>Poodae</taxon>
        <taxon>Poeae</taxon>
        <taxon>Poeae Chloroplast Group 2 (Poeae type)</taxon>
        <taxon>Loliodinae</taxon>
        <taxon>Loliinae</taxon>
        <taxon>Lolium</taxon>
    </lineage>
</organism>
<dbReference type="EMBL" id="JAUUTY010000006">
    <property type="protein sequence ID" value="KAK1621384.1"/>
    <property type="molecule type" value="Genomic_DNA"/>
</dbReference>
<evidence type="ECO:0000313" key="2">
    <source>
        <dbReference type="Proteomes" id="UP001231189"/>
    </source>
</evidence>
<reference evidence="1" key="1">
    <citation type="submission" date="2023-07" db="EMBL/GenBank/DDBJ databases">
        <title>A chromosome-level genome assembly of Lolium multiflorum.</title>
        <authorList>
            <person name="Chen Y."/>
            <person name="Copetti D."/>
            <person name="Kolliker R."/>
            <person name="Studer B."/>
        </authorList>
    </citation>
    <scope>NUCLEOTIDE SEQUENCE</scope>
    <source>
        <strain evidence="1">02402/16</strain>
        <tissue evidence="1">Leaf</tissue>
    </source>
</reference>
<comment type="caution">
    <text evidence="1">The sequence shown here is derived from an EMBL/GenBank/DDBJ whole genome shotgun (WGS) entry which is preliminary data.</text>
</comment>
<accession>A0AAD8RJL9</accession>
<dbReference type="AlphaFoldDB" id="A0AAD8RJL9"/>
<gene>
    <name evidence="1" type="ORF">QYE76_026901</name>
</gene>
<keyword evidence="2" id="KW-1185">Reference proteome</keyword>
<dbReference type="Proteomes" id="UP001231189">
    <property type="component" value="Unassembled WGS sequence"/>
</dbReference>
<proteinExistence type="predicted"/>
<protein>
    <submittedName>
        <fullName evidence="1">Uncharacterized protein</fullName>
    </submittedName>
</protein>
<name>A0AAD8RJL9_LOLMU</name>
<evidence type="ECO:0000313" key="1">
    <source>
        <dbReference type="EMBL" id="KAK1621384.1"/>
    </source>
</evidence>